<dbReference type="Proteomes" id="UP000002296">
    <property type="component" value="Unassembled WGS sequence"/>
</dbReference>
<protein>
    <submittedName>
        <fullName evidence="2">Uncharacterized protein</fullName>
    </submittedName>
</protein>
<reference evidence="2 3" key="1">
    <citation type="journal article" date="2005" name="Science">
        <title>The genome sequence of Trypanosoma cruzi, etiologic agent of Chagas disease.</title>
        <authorList>
            <person name="El-Sayed N.M."/>
            <person name="Myler P.J."/>
            <person name="Bartholomeu D.C."/>
            <person name="Nilsson D."/>
            <person name="Aggarwal G."/>
            <person name="Tran A.N."/>
            <person name="Ghedin E."/>
            <person name="Worthey E.A."/>
            <person name="Delcher A.L."/>
            <person name="Blandin G."/>
            <person name="Westenberger S.J."/>
            <person name="Caler E."/>
            <person name="Cerqueira G.C."/>
            <person name="Branche C."/>
            <person name="Haas B."/>
            <person name="Anupama A."/>
            <person name="Arner E."/>
            <person name="Aslund L."/>
            <person name="Attipoe P."/>
            <person name="Bontempi E."/>
            <person name="Bringaud F."/>
            <person name="Burton P."/>
            <person name="Cadag E."/>
            <person name="Campbell D.A."/>
            <person name="Carrington M."/>
            <person name="Crabtree J."/>
            <person name="Darban H."/>
            <person name="da Silveira J.F."/>
            <person name="de Jong P."/>
            <person name="Edwards K."/>
            <person name="Englund P.T."/>
            <person name="Fazelina G."/>
            <person name="Feldblyum T."/>
            <person name="Ferella M."/>
            <person name="Frasch A.C."/>
            <person name="Gull K."/>
            <person name="Horn D."/>
            <person name="Hou L."/>
            <person name="Huang Y."/>
            <person name="Kindlund E."/>
            <person name="Klingbeil M."/>
            <person name="Kluge S."/>
            <person name="Koo H."/>
            <person name="Lacerda D."/>
            <person name="Levin M.J."/>
            <person name="Lorenzi H."/>
            <person name="Louie T."/>
            <person name="Machado C.R."/>
            <person name="McCulloch R."/>
            <person name="McKenna A."/>
            <person name="Mizuno Y."/>
            <person name="Mottram J.C."/>
            <person name="Nelson S."/>
            <person name="Ochaya S."/>
            <person name="Osoegawa K."/>
            <person name="Pai G."/>
            <person name="Parsons M."/>
            <person name="Pentony M."/>
            <person name="Pettersson U."/>
            <person name="Pop M."/>
            <person name="Ramirez J.L."/>
            <person name="Rinta J."/>
            <person name="Robertson L."/>
            <person name="Salzberg S.L."/>
            <person name="Sanchez D.O."/>
            <person name="Seyler A."/>
            <person name="Sharma R."/>
            <person name="Shetty J."/>
            <person name="Simpson A.J."/>
            <person name="Sisk E."/>
            <person name="Tammi M.T."/>
            <person name="Tarleton R."/>
            <person name="Teixeira S."/>
            <person name="Van Aken S."/>
            <person name="Vogt C."/>
            <person name="Ward P.N."/>
            <person name="Wickstead B."/>
            <person name="Wortman J."/>
            <person name="White O."/>
            <person name="Fraser C.M."/>
            <person name="Stuart K.D."/>
            <person name="Andersson B."/>
        </authorList>
    </citation>
    <scope>NUCLEOTIDE SEQUENCE [LARGE SCALE GENOMIC DNA]</scope>
    <source>
        <strain evidence="2 3">CL Brener</strain>
    </source>
</reference>
<feature type="transmembrane region" description="Helical" evidence="1">
    <location>
        <begin position="146"/>
        <end position="166"/>
    </location>
</feature>
<dbReference type="GeneID" id="3544415"/>
<evidence type="ECO:0000313" key="3">
    <source>
        <dbReference type="Proteomes" id="UP000002296"/>
    </source>
</evidence>
<keyword evidence="3" id="KW-1185">Reference proteome</keyword>
<evidence type="ECO:0000313" key="2">
    <source>
        <dbReference type="EMBL" id="EAN91245.1"/>
    </source>
</evidence>
<dbReference type="RefSeq" id="XP_813096.1">
    <property type="nucleotide sequence ID" value="XM_808003.1"/>
</dbReference>
<keyword evidence="1" id="KW-1133">Transmembrane helix</keyword>
<keyword evidence="1" id="KW-0472">Membrane</keyword>
<dbReference type="eggNOG" id="ENOG502S3ZY">
    <property type="taxonomic scope" value="Eukaryota"/>
</dbReference>
<feature type="transmembrane region" description="Helical" evidence="1">
    <location>
        <begin position="121"/>
        <end position="139"/>
    </location>
</feature>
<dbReference type="PaxDb" id="353153-Q4DFD9"/>
<dbReference type="InParanoid" id="Q4DFD9"/>
<accession>Q4DFD9</accession>
<comment type="caution">
    <text evidence="2">The sequence shown here is derived from an EMBL/GenBank/DDBJ whole genome shotgun (WGS) entry which is preliminary data.</text>
</comment>
<evidence type="ECO:0000256" key="1">
    <source>
        <dbReference type="SAM" id="Phobius"/>
    </source>
</evidence>
<keyword evidence="1" id="KW-0812">Transmembrane</keyword>
<organism evidence="2 3">
    <name type="scientific">Trypanosoma cruzi (strain CL Brener)</name>
    <dbReference type="NCBI Taxonomy" id="353153"/>
    <lineage>
        <taxon>Eukaryota</taxon>
        <taxon>Discoba</taxon>
        <taxon>Euglenozoa</taxon>
        <taxon>Kinetoplastea</taxon>
        <taxon>Metakinetoplastina</taxon>
        <taxon>Trypanosomatida</taxon>
        <taxon>Trypanosomatidae</taxon>
        <taxon>Trypanosoma</taxon>
        <taxon>Schizotrypanum</taxon>
    </lineage>
</organism>
<proteinExistence type="predicted"/>
<gene>
    <name evidence="2" type="ORF">Tc00.1047053507017.64</name>
</gene>
<dbReference type="AlphaFoldDB" id="Q4DFD9"/>
<dbReference type="KEGG" id="tcr:507017.64"/>
<feature type="transmembrane region" description="Helical" evidence="1">
    <location>
        <begin position="50"/>
        <end position="72"/>
    </location>
</feature>
<dbReference type="EMBL" id="AAHK01000542">
    <property type="protein sequence ID" value="EAN91245.1"/>
    <property type="molecule type" value="Genomic_DNA"/>
</dbReference>
<feature type="transmembrane region" description="Helical" evidence="1">
    <location>
        <begin position="24"/>
        <end position="44"/>
    </location>
</feature>
<feature type="transmembrane region" description="Helical" evidence="1">
    <location>
        <begin position="93"/>
        <end position="115"/>
    </location>
</feature>
<name>Q4DFD9_TRYCC</name>
<sequence length="175" mass="19086">MKPNFFSLRYILCFCLCFSKSENACFFFLLLPFLSFWSVGVVVGEVKRHIYPGVDISIYLYIFCMLRRGWVAPVVGQRFSPLRLQNRRFGDKIVVGSCAALSTSVTILGIFHLIVTPVSPAIAAATLSAAAVSGALVVFEGGKNEGGTTFGAVIGVFFGAMGGYYAKSSKEPWRK</sequence>